<comment type="subunit">
    <text evidence="3 8">Homodimer and heterodimers.</text>
</comment>
<evidence type="ECO:0000256" key="7">
    <source>
        <dbReference type="ARBA" id="ARBA00023136"/>
    </source>
</evidence>
<evidence type="ECO:0000256" key="2">
    <source>
        <dbReference type="ARBA" id="ARBA00007651"/>
    </source>
</evidence>
<evidence type="ECO:0000313" key="11">
    <source>
        <dbReference type="EMBL" id="CAH9092384.1"/>
    </source>
</evidence>
<keyword evidence="12" id="KW-1185">Reference proteome</keyword>
<keyword evidence="4 8" id="KW-1003">Cell membrane</keyword>
<feature type="domain" description="Casparian strip membrane protein" evidence="10">
    <location>
        <begin position="142"/>
        <end position="277"/>
    </location>
</feature>
<keyword evidence="6 8" id="KW-1133">Transmembrane helix</keyword>
<feature type="compositionally biased region" description="Basic and acidic residues" evidence="9">
    <location>
        <begin position="45"/>
        <end position="58"/>
    </location>
</feature>
<gene>
    <name evidence="11" type="ORF">CEURO_LOCUS11930</name>
</gene>
<evidence type="ECO:0000313" key="12">
    <source>
        <dbReference type="Proteomes" id="UP001152484"/>
    </source>
</evidence>
<keyword evidence="7 8" id="KW-0472">Membrane</keyword>
<proteinExistence type="inferred from homology"/>
<dbReference type="Pfam" id="PF04535">
    <property type="entry name" value="CASP_dom"/>
    <property type="match status" value="1"/>
</dbReference>
<dbReference type="EMBL" id="CAMAPE010000029">
    <property type="protein sequence ID" value="CAH9092384.1"/>
    <property type="molecule type" value="Genomic_DNA"/>
</dbReference>
<dbReference type="OrthoDB" id="672180at2759"/>
<accession>A0A9P0Z7F4</accession>
<feature type="region of interest" description="Disordered" evidence="9">
    <location>
        <begin position="1"/>
        <end position="115"/>
    </location>
</feature>
<dbReference type="GO" id="GO:0005886">
    <property type="term" value="C:plasma membrane"/>
    <property type="evidence" value="ECO:0007669"/>
    <property type="project" value="UniProtKB-SubCell"/>
</dbReference>
<evidence type="ECO:0000256" key="4">
    <source>
        <dbReference type="ARBA" id="ARBA00022475"/>
    </source>
</evidence>
<comment type="similarity">
    <text evidence="2 8">Belongs to the Casparian strip membrane proteins (CASP) family.</text>
</comment>
<keyword evidence="5 8" id="KW-0812">Transmembrane</keyword>
<dbReference type="AlphaFoldDB" id="A0A9P0Z7F4"/>
<dbReference type="Proteomes" id="UP001152484">
    <property type="component" value="Unassembled WGS sequence"/>
</dbReference>
<feature type="transmembrane region" description="Helical" evidence="8">
    <location>
        <begin position="189"/>
        <end position="211"/>
    </location>
</feature>
<evidence type="ECO:0000256" key="8">
    <source>
        <dbReference type="RuleBase" id="RU361233"/>
    </source>
</evidence>
<feature type="compositionally biased region" description="Polar residues" evidence="9">
    <location>
        <begin position="1"/>
        <end position="36"/>
    </location>
</feature>
<evidence type="ECO:0000256" key="1">
    <source>
        <dbReference type="ARBA" id="ARBA00004651"/>
    </source>
</evidence>
<reference evidence="11" key="1">
    <citation type="submission" date="2022-07" db="EMBL/GenBank/DDBJ databases">
        <authorList>
            <person name="Macas J."/>
            <person name="Novak P."/>
            <person name="Neumann P."/>
        </authorList>
    </citation>
    <scope>NUCLEOTIDE SEQUENCE</scope>
</reference>
<feature type="transmembrane region" description="Helical" evidence="8">
    <location>
        <begin position="263"/>
        <end position="284"/>
    </location>
</feature>
<evidence type="ECO:0000256" key="5">
    <source>
        <dbReference type="ARBA" id="ARBA00022692"/>
    </source>
</evidence>
<sequence>MQNQIPKSNTNQNTLRMQSSHVSISDTESQASQIDSFHSPLRYDSPLRSDEPFSDPDHTSLPPSSKAVSATDRRPSPLYYPRKSSPSEHLSQPPTPTLPPSIDRSPPKVYYSKSRAEPVDTKVGSVRGNNGQAEVGERRFKSAVTRAALGFRVCEAVFCVISFSVMAADKTQGWSGDSWDRYKEYRYCLAVNVIGFVYSGFQAFNVSYYLATKKHFISHHLRHHFDFAIDQVLAYLLMSASSSSATRVDDWVSNWGKDEFTEMAIASIAMSFLAFAAFALSSLLSGYNLCNRVS</sequence>
<dbReference type="PANTHER" id="PTHR33573:SF50">
    <property type="entry name" value="CASP-LIKE PROTEIN 4A3"/>
    <property type="match status" value="1"/>
</dbReference>
<dbReference type="PANTHER" id="PTHR33573">
    <property type="entry name" value="CASP-LIKE PROTEIN 4A4"/>
    <property type="match status" value="1"/>
</dbReference>
<dbReference type="InterPro" id="IPR006702">
    <property type="entry name" value="CASP_dom"/>
</dbReference>
<evidence type="ECO:0000259" key="10">
    <source>
        <dbReference type="Pfam" id="PF04535"/>
    </source>
</evidence>
<comment type="subcellular location">
    <subcellularLocation>
        <location evidence="1 8">Cell membrane</location>
        <topology evidence="1 8">Multi-pass membrane protein</topology>
    </subcellularLocation>
</comment>
<comment type="caution">
    <text evidence="11">The sequence shown here is derived from an EMBL/GenBank/DDBJ whole genome shotgun (WGS) entry which is preliminary data.</text>
</comment>
<evidence type="ECO:0000256" key="6">
    <source>
        <dbReference type="ARBA" id="ARBA00022989"/>
    </source>
</evidence>
<organism evidence="11 12">
    <name type="scientific">Cuscuta europaea</name>
    <name type="common">European dodder</name>
    <dbReference type="NCBI Taxonomy" id="41803"/>
    <lineage>
        <taxon>Eukaryota</taxon>
        <taxon>Viridiplantae</taxon>
        <taxon>Streptophyta</taxon>
        <taxon>Embryophyta</taxon>
        <taxon>Tracheophyta</taxon>
        <taxon>Spermatophyta</taxon>
        <taxon>Magnoliopsida</taxon>
        <taxon>eudicotyledons</taxon>
        <taxon>Gunneridae</taxon>
        <taxon>Pentapetalae</taxon>
        <taxon>asterids</taxon>
        <taxon>lamiids</taxon>
        <taxon>Solanales</taxon>
        <taxon>Convolvulaceae</taxon>
        <taxon>Cuscuteae</taxon>
        <taxon>Cuscuta</taxon>
        <taxon>Cuscuta subgen. Cuscuta</taxon>
    </lineage>
</organism>
<protein>
    <recommendedName>
        <fullName evidence="8">CASP-like protein</fullName>
    </recommendedName>
</protein>
<comment type="caution">
    <text evidence="8">Lacks conserved residue(s) required for the propagation of feature annotation.</text>
</comment>
<evidence type="ECO:0000256" key="3">
    <source>
        <dbReference type="ARBA" id="ARBA00011489"/>
    </source>
</evidence>
<name>A0A9P0Z7F4_CUSEU</name>
<evidence type="ECO:0000256" key="9">
    <source>
        <dbReference type="SAM" id="MobiDB-lite"/>
    </source>
</evidence>